<evidence type="ECO:0000313" key="4">
    <source>
        <dbReference type="Proteomes" id="UP000623681"/>
    </source>
</evidence>
<dbReference type="Pfam" id="PF13181">
    <property type="entry name" value="TPR_8"/>
    <property type="match status" value="1"/>
</dbReference>
<dbReference type="Pfam" id="PF00535">
    <property type="entry name" value="Glycos_transf_2"/>
    <property type="match status" value="1"/>
</dbReference>
<keyword evidence="1" id="KW-0802">TPR repeat</keyword>
<sequence length="594" mass="69143">MSNEVSLCMIVKDEEEYLATCLESVNNIVDEIIVVDTGSSDNTVSIAKSYNAKVYHHKWNNSFSEARNESLKYATKDWILILDADEELSHESIDIFKRLLESSLNEDFIYFFETLSYYGDSIDKSSMTINLNPRLFKNNQGTHYEGEIHNQLIYSESKSGVICRDIKIYHYGYLNKSIFSKNKELRNITLLEEQIKKNPNNSFAHFNLGTEYARLADSEKALRHYYKSYENFDPKNGYSYLLIFRIAFECYKIKDYETSLKFINIGIEHYPKFTELYFLKALAYKDKNMPTKQIRELEKCVELGEAPPQYRCILGVGDFKAYYELGNVYLKLRDYDTAYNYYEKAIKLKPDFVSSIYPLGFILKNKITPIDEMKKILEELLKNYSKSNEVIADLFYSQRFYKTALEYIAKCEQIGILTEEMSILKAKCLVRAGEFEECINMDGMSEESNSYAYFLVHKILSSILTNNYEKALSLINSFNTEASSDYNNKLIGVYTQCLNIFKDEEASEISNDEKETESLKIILEIIEILLINDKFEELKVAVNLLTLISNKATLLELGKLYYDQGFIDLGRKEILRSIKEFEIYDKVGLDMLLN</sequence>
<feature type="domain" description="Glycosyltransferase 2-like" evidence="2">
    <location>
        <begin position="6"/>
        <end position="94"/>
    </location>
</feature>
<gene>
    <name evidence="3" type="ORF">JK634_17300</name>
</gene>
<reference evidence="3" key="1">
    <citation type="submission" date="2021-01" db="EMBL/GenBank/DDBJ databases">
        <title>Genome public.</title>
        <authorList>
            <person name="Liu C."/>
            <person name="Sun Q."/>
        </authorList>
    </citation>
    <scope>NUCLEOTIDE SEQUENCE</scope>
    <source>
        <strain evidence="3">YIM B02565</strain>
    </source>
</reference>
<dbReference type="RefSeq" id="WP_202768992.1">
    <property type="nucleotide sequence ID" value="NZ_JAESWA010000025.1"/>
</dbReference>
<dbReference type="Proteomes" id="UP000623681">
    <property type="component" value="Unassembled WGS sequence"/>
</dbReference>
<evidence type="ECO:0000313" key="3">
    <source>
        <dbReference type="EMBL" id="MBL4933552.1"/>
    </source>
</evidence>
<dbReference type="InterPro" id="IPR001173">
    <property type="entry name" value="Glyco_trans_2-like"/>
</dbReference>
<evidence type="ECO:0000256" key="1">
    <source>
        <dbReference type="PROSITE-ProRule" id="PRU00339"/>
    </source>
</evidence>
<dbReference type="Pfam" id="PF00515">
    <property type="entry name" value="TPR_1"/>
    <property type="match status" value="1"/>
</dbReference>
<feature type="repeat" description="TPR" evidence="1">
    <location>
        <begin position="319"/>
        <end position="352"/>
    </location>
</feature>
<protein>
    <submittedName>
        <fullName evidence="3">Glycosyltransferase</fullName>
    </submittedName>
</protein>
<evidence type="ECO:0000259" key="2">
    <source>
        <dbReference type="Pfam" id="PF00535"/>
    </source>
</evidence>
<proteinExistence type="predicted"/>
<keyword evidence="4" id="KW-1185">Reference proteome</keyword>
<dbReference type="CDD" id="cd02511">
    <property type="entry name" value="Beta4Glucosyltransferase"/>
    <property type="match status" value="1"/>
</dbReference>
<dbReference type="PROSITE" id="PS50005">
    <property type="entry name" value="TPR"/>
    <property type="match status" value="1"/>
</dbReference>
<dbReference type="AlphaFoldDB" id="A0A937K5C8"/>
<dbReference type="InterPro" id="IPR011990">
    <property type="entry name" value="TPR-like_helical_dom_sf"/>
</dbReference>
<accession>A0A937K5C8</accession>
<dbReference type="Gene3D" id="3.90.550.10">
    <property type="entry name" value="Spore Coat Polysaccharide Biosynthesis Protein SpsA, Chain A"/>
    <property type="match status" value="1"/>
</dbReference>
<dbReference type="InterPro" id="IPR029044">
    <property type="entry name" value="Nucleotide-diphossugar_trans"/>
</dbReference>
<organism evidence="3 4">
    <name type="scientific">Clostridium paridis</name>
    <dbReference type="NCBI Taxonomy" id="2803863"/>
    <lineage>
        <taxon>Bacteria</taxon>
        <taxon>Bacillati</taxon>
        <taxon>Bacillota</taxon>
        <taxon>Clostridia</taxon>
        <taxon>Eubacteriales</taxon>
        <taxon>Clostridiaceae</taxon>
        <taxon>Clostridium</taxon>
    </lineage>
</organism>
<dbReference type="PANTHER" id="PTHR43630">
    <property type="entry name" value="POLY-BETA-1,6-N-ACETYL-D-GLUCOSAMINE SYNTHASE"/>
    <property type="match status" value="1"/>
</dbReference>
<dbReference type="PROSITE" id="PS50293">
    <property type="entry name" value="TPR_REGION"/>
    <property type="match status" value="1"/>
</dbReference>
<dbReference type="SMART" id="SM00028">
    <property type="entry name" value="TPR"/>
    <property type="match status" value="3"/>
</dbReference>
<dbReference type="InterPro" id="IPR019734">
    <property type="entry name" value="TPR_rpt"/>
</dbReference>
<dbReference type="PANTHER" id="PTHR43630:SF2">
    <property type="entry name" value="GLYCOSYLTRANSFERASE"/>
    <property type="match status" value="1"/>
</dbReference>
<dbReference type="Gene3D" id="1.25.40.10">
    <property type="entry name" value="Tetratricopeptide repeat domain"/>
    <property type="match status" value="2"/>
</dbReference>
<dbReference type="EMBL" id="JAESWA010000025">
    <property type="protein sequence ID" value="MBL4933552.1"/>
    <property type="molecule type" value="Genomic_DNA"/>
</dbReference>
<comment type="caution">
    <text evidence="3">The sequence shown here is derived from an EMBL/GenBank/DDBJ whole genome shotgun (WGS) entry which is preliminary data.</text>
</comment>
<name>A0A937K5C8_9CLOT</name>
<dbReference type="SUPFAM" id="SSF53448">
    <property type="entry name" value="Nucleotide-diphospho-sugar transferases"/>
    <property type="match status" value="1"/>
</dbReference>
<dbReference type="SUPFAM" id="SSF48452">
    <property type="entry name" value="TPR-like"/>
    <property type="match status" value="2"/>
</dbReference>